<name>B0C885_ACAM1</name>
<organism evidence="1 2">
    <name type="scientific">Acaryochloris marina (strain MBIC 11017)</name>
    <dbReference type="NCBI Taxonomy" id="329726"/>
    <lineage>
        <taxon>Bacteria</taxon>
        <taxon>Bacillati</taxon>
        <taxon>Cyanobacteriota</taxon>
        <taxon>Cyanophyceae</taxon>
        <taxon>Acaryochloridales</taxon>
        <taxon>Acaryochloridaceae</taxon>
        <taxon>Acaryochloris</taxon>
    </lineage>
</organism>
<evidence type="ECO:0000313" key="2">
    <source>
        <dbReference type="Proteomes" id="UP000000268"/>
    </source>
</evidence>
<sequence length="77" mass="8889">MASFLPGNLEKLWTRTKIYQKNNNRIPVQAKPILEAFLLKNRGLAFTRKSGHSPNLGKDSMWRSSLNFGVHNFEMLE</sequence>
<gene>
    <name evidence="1" type="ordered locus">AM1_3920</name>
</gene>
<dbReference type="KEGG" id="amr:AM1_3920"/>
<protein>
    <submittedName>
        <fullName evidence="1">Uncharacterized protein</fullName>
    </submittedName>
</protein>
<dbReference type="Proteomes" id="UP000000268">
    <property type="component" value="Chromosome"/>
</dbReference>
<dbReference type="HOGENOM" id="CLU_2629942_0_0_3"/>
<reference evidence="1 2" key="1">
    <citation type="journal article" date="2008" name="Proc. Natl. Acad. Sci. U.S.A.">
        <title>Niche adaptation and genome expansion in the chlorophyll d-producing cyanobacterium Acaryochloris marina.</title>
        <authorList>
            <person name="Swingley W.D."/>
            <person name="Chen M."/>
            <person name="Cheung P.C."/>
            <person name="Conrad A.L."/>
            <person name="Dejesa L.C."/>
            <person name="Hao J."/>
            <person name="Honchak B.M."/>
            <person name="Karbach L.E."/>
            <person name="Kurdoglu A."/>
            <person name="Lahiri S."/>
            <person name="Mastrian S.D."/>
            <person name="Miyashita H."/>
            <person name="Page L."/>
            <person name="Ramakrishna P."/>
            <person name="Satoh S."/>
            <person name="Sattley W.M."/>
            <person name="Shimada Y."/>
            <person name="Taylor H.L."/>
            <person name="Tomo T."/>
            <person name="Tsuchiya T."/>
            <person name="Wang Z.T."/>
            <person name="Raymond J."/>
            <person name="Mimuro M."/>
            <person name="Blankenship R.E."/>
            <person name="Touchman J.W."/>
        </authorList>
    </citation>
    <scope>NUCLEOTIDE SEQUENCE [LARGE SCALE GENOMIC DNA]</scope>
    <source>
        <strain evidence="2">MBIC 11017</strain>
    </source>
</reference>
<dbReference type="AlphaFoldDB" id="B0C885"/>
<evidence type="ECO:0000313" key="1">
    <source>
        <dbReference type="EMBL" id="ABW28905.1"/>
    </source>
</evidence>
<accession>B0C885</accession>
<keyword evidence="2" id="KW-1185">Reference proteome</keyword>
<dbReference type="EMBL" id="CP000828">
    <property type="protein sequence ID" value="ABW28905.1"/>
    <property type="molecule type" value="Genomic_DNA"/>
</dbReference>
<proteinExistence type="predicted"/>